<keyword evidence="4" id="KW-1015">Disulfide bond</keyword>
<keyword evidence="5" id="KW-0325">Glycoprotein</keyword>
<evidence type="ECO:0000256" key="1">
    <source>
        <dbReference type="ARBA" id="ARBA00004555"/>
    </source>
</evidence>
<protein>
    <recommendedName>
        <fullName evidence="9">FAM20 C-terminal domain-containing protein</fullName>
    </recommendedName>
</protein>
<evidence type="ECO:0000256" key="2">
    <source>
        <dbReference type="ARBA" id="ARBA00006557"/>
    </source>
</evidence>
<feature type="binding site" evidence="7">
    <location>
        <position position="148"/>
    </location>
    <ligand>
        <name>ATP</name>
        <dbReference type="ChEBI" id="CHEBI:30616"/>
    </ligand>
</feature>
<evidence type="ECO:0000256" key="3">
    <source>
        <dbReference type="ARBA" id="ARBA00023034"/>
    </source>
</evidence>
<comment type="similarity">
    <text evidence="2">Belongs to the FAM20 family.</text>
</comment>
<feature type="active site" evidence="6">
    <location>
        <position position="311"/>
    </location>
</feature>
<dbReference type="InterPro" id="IPR024869">
    <property type="entry name" value="FAM20"/>
</dbReference>
<gene>
    <name evidence="10" type="ORF">ABEB36_007177</name>
</gene>
<dbReference type="InterPro" id="IPR009581">
    <property type="entry name" value="FAM20_C"/>
</dbReference>
<feature type="binding site" evidence="7">
    <location>
        <position position="132"/>
    </location>
    <ligand>
        <name>ATP</name>
        <dbReference type="ChEBI" id="CHEBI:30616"/>
    </ligand>
</feature>
<feature type="domain" description="FAM20 C-terminal" evidence="9">
    <location>
        <begin position="214"/>
        <end position="410"/>
    </location>
</feature>
<evidence type="ECO:0000256" key="7">
    <source>
        <dbReference type="PIRSR" id="PIRSR624869-2"/>
    </source>
</evidence>
<keyword evidence="7" id="KW-0547">Nucleotide-binding</keyword>
<dbReference type="GO" id="GO:0005794">
    <property type="term" value="C:Golgi apparatus"/>
    <property type="evidence" value="ECO:0007669"/>
    <property type="project" value="UniProtKB-SubCell"/>
</dbReference>
<sequence length="415" mass="48427">MYRRKSILIVALLVITLFFFTLQYLQLLLPTPKNTIKFRSEIEDLIYQELQELDDKYNVPQRLVKVEEFLGNINNFTGFTKIELLSELWKEANFWPSAQFLTNISSTNIGTILNALKRTRIIKADLDNRGTQLKLLLTLLGGQQCIFKPKWYDKEKIIEGPVYAGKDRYGSEIVAFYLSVLLNKPLVPVSVERNISLKYDVLPVARMRLLNTSFEKEDKRVCIYGKCFYCKPADPICDNTHNMLTGALIFNIKKTFSNYRSPWQRTYKKGKNAIWQDDQNYCRSVKSKLNKKRILDLIDTAIFDFLIQNGDRHHYETLDDKVVWLDNGKGFGNPNVQHIDILAPLYQCCIIRESTWTSLQNLSGKNLVRYMKLMPNIENVLTEQHLKAMEERLFIIYATVQYCRKKKSGNKKISL</sequence>
<accession>A0ABD1ET69</accession>
<feature type="binding site" evidence="7">
    <location>
        <position position="316"/>
    </location>
    <ligand>
        <name>ATP</name>
        <dbReference type="ChEBI" id="CHEBI:30616"/>
    </ligand>
</feature>
<feature type="binding site" evidence="8">
    <location>
        <position position="167"/>
    </location>
    <ligand>
        <name>Mn(2+)</name>
        <dbReference type="ChEBI" id="CHEBI:29035"/>
    </ligand>
</feature>
<comment type="cofactor">
    <cofactor evidence="8">
        <name>Mn(2+)</name>
        <dbReference type="ChEBI" id="CHEBI:29035"/>
    </cofactor>
</comment>
<keyword evidence="7" id="KW-0067">ATP-binding</keyword>
<evidence type="ECO:0000313" key="11">
    <source>
        <dbReference type="Proteomes" id="UP001566132"/>
    </source>
</evidence>
<dbReference type="PANTHER" id="PTHR12450">
    <property type="entry name" value="DENTIN MATRIX PROTEIN 4 PROTEIN FAM20"/>
    <property type="match status" value="1"/>
</dbReference>
<organism evidence="10 11">
    <name type="scientific">Hypothenemus hampei</name>
    <name type="common">Coffee berry borer</name>
    <dbReference type="NCBI Taxonomy" id="57062"/>
    <lineage>
        <taxon>Eukaryota</taxon>
        <taxon>Metazoa</taxon>
        <taxon>Ecdysozoa</taxon>
        <taxon>Arthropoda</taxon>
        <taxon>Hexapoda</taxon>
        <taxon>Insecta</taxon>
        <taxon>Pterygota</taxon>
        <taxon>Neoptera</taxon>
        <taxon>Endopterygota</taxon>
        <taxon>Coleoptera</taxon>
        <taxon>Polyphaga</taxon>
        <taxon>Cucujiformia</taxon>
        <taxon>Curculionidae</taxon>
        <taxon>Scolytinae</taxon>
        <taxon>Hypothenemus</taxon>
    </lineage>
</organism>
<proteinExistence type="inferred from homology"/>
<comment type="subcellular location">
    <subcellularLocation>
        <location evidence="1">Golgi apparatus</location>
    </subcellularLocation>
</comment>
<evidence type="ECO:0000313" key="10">
    <source>
        <dbReference type="EMBL" id="KAL1501954.1"/>
    </source>
</evidence>
<name>A0ABD1ET69_HYPHA</name>
<feature type="binding site" evidence="7">
    <location>
        <position position="326"/>
    </location>
    <ligand>
        <name>ATP</name>
        <dbReference type="ChEBI" id="CHEBI:30616"/>
    </ligand>
</feature>
<evidence type="ECO:0000256" key="8">
    <source>
        <dbReference type="PIRSR" id="PIRSR624869-3"/>
    </source>
</evidence>
<reference evidence="10 11" key="1">
    <citation type="submission" date="2024-05" db="EMBL/GenBank/DDBJ databases">
        <title>Genetic variation in Jamaican populations of the coffee berry borer (Hypothenemus hampei).</title>
        <authorList>
            <person name="Errbii M."/>
            <person name="Myrie A."/>
        </authorList>
    </citation>
    <scope>NUCLEOTIDE SEQUENCE [LARGE SCALE GENOMIC DNA]</scope>
    <source>
        <strain evidence="10">JA-Hopewell-2020-01-JO</strain>
        <tissue evidence="10">Whole body</tissue>
    </source>
</reference>
<evidence type="ECO:0000256" key="4">
    <source>
        <dbReference type="ARBA" id="ARBA00023157"/>
    </source>
</evidence>
<dbReference type="EMBL" id="JBDJPC010000005">
    <property type="protein sequence ID" value="KAL1501954.1"/>
    <property type="molecule type" value="Genomic_DNA"/>
</dbReference>
<evidence type="ECO:0000256" key="6">
    <source>
        <dbReference type="PIRSR" id="PIRSR624869-1"/>
    </source>
</evidence>
<keyword evidence="11" id="KW-1185">Reference proteome</keyword>
<dbReference type="Pfam" id="PF06702">
    <property type="entry name" value="Fam20C"/>
    <property type="match status" value="1"/>
</dbReference>
<keyword evidence="3" id="KW-0333">Golgi apparatus</keyword>
<keyword evidence="8" id="KW-0464">Manganese</keyword>
<dbReference type="Proteomes" id="UP001566132">
    <property type="component" value="Unassembled WGS sequence"/>
</dbReference>
<dbReference type="AlphaFoldDB" id="A0ABD1ET69"/>
<dbReference type="PANTHER" id="PTHR12450:SF14">
    <property type="entry name" value="GLYCOSAMINOGLYCAN XYLOSYLKINASE"/>
    <property type="match status" value="1"/>
</dbReference>
<keyword evidence="8" id="KW-0479">Metal-binding</keyword>
<evidence type="ECO:0000256" key="5">
    <source>
        <dbReference type="ARBA" id="ARBA00023180"/>
    </source>
</evidence>
<comment type="caution">
    <text evidence="10">The sequence shown here is derived from an EMBL/GenBank/DDBJ whole genome shotgun (WGS) entry which is preliminary data.</text>
</comment>
<evidence type="ECO:0000259" key="9">
    <source>
        <dbReference type="Pfam" id="PF06702"/>
    </source>
</evidence>
<feature type="binding site" evidence="8">
    <location>
        <position position="326"/>
    </location>
    <ligand>
        <name>Mn(2+)</name>
        <dbReference type="ChEBI" id="CHEBI:29035"/>
    </ligand>
</feature>